<sequence length="80" mass="8684">GRTGTIVRAASPRHKVTGSKQPLHICRGGLSRFIPSLDPTQCLFGYANPEGALLDWHNRTSPHVEAPGTRFALFLEACSI</sequence>
<dbReference type="AlphaFoldDB" id="A0A3L6E514"/>
<organism evidence="1">
    <name type="scientific">Zea mays</name>
    <name type="common">Maize</name>
    <dbReference type="NCBI Taxonomy" id="4577"/>
    <lineage>
        <taxon>Eukaryota</taxon>
        <taxon>Viridiplantae</taxon>
        <taxon>Streptophyta</taxon>
        <taxon>Embryophyta</taxon>
        <taxon>Tracheophyta</taxon>
        <taxon>Spermatophyta</taxon>
        <taxon>Magnoliopsida</taxon>
        <taxon>Liliopsida</taxon>
        <taxon>Poales</taxon>
        <taxon>Poaceae</taxon>
        <taxon>PACMAD clade</taxon>
        <taxon>Panicoideae</taxon>
        <taxon>Andropogonodae</taxon>
        <taxon>Andropogoneae</taxon>
        <taxon>Tripsacinae</taxon>
        <taxon>Zea</taxon>
    </lineage>
</organism>
<name>A0A3L6E514_MAIZE</name>
<protein>
    <submittedName>
        <fullName evidence="1">Uncharacterized protein</fullName>
    </submittedName>
</protein>
<comment type="caution">
    <text evidence="1">The sequence shown here is derived from an EMBL/GenBank/DDBJ whole genome shotgun (WGS) entry which is preliminary data.</text>
</comment>
<feature type="non-terminal residue" evidence="1">
    <location>
        <position position="1"/>
    </location>
</feature>
<evidence type="ECO:0000313" key="1">
    <source>
        <dbReference type="EMBL" id="PWZ15578.1"/>
    </source>
</evidence>
<accession>A0A3L6E514</accession>
<dbReference type="Proteomes" id="UP000251960">
    <property type="component" value="Chromosome 7"/>
</dbReference>
<reference evidence="1" key="1">
    <citation type="journal article" date="2018" name="Nat. Genet.">
        <title>Extensive intraspecific gene order and gene structural variations between Mo17 and other maize genomes.</title>
        <authorList>
            <person name="Sun S."/>
            <person name="Zhou Y."/>
            <person name="Chen J."/>
            <person name="Shi J."/>
            <person name="Zhao H."/>
            <person name="Zhao H."/>
            <person name="Song W."/>
            <person name="Zhang M."/>
            <person name="Cui Y."/>
            <person name="Dong X."/>
            <person name="Liu H."/>
            <person name="Ma X."/>
            <person name="Jiao Y."/>
            <person name="Wang B."/>
            <person name="Wei X."/>
            <person name="Stein J.C."/>
            <person name="Glaubitz J.C."/>
            <person name="Lu F."/>
            <person name="Yu G."/>
            <person name="Liang C."/>
            <person name="Fengler K."/>
            <person name="Li B."/>
            <person name="Rafalski A."/>
            <person name="Schnable P.S."/>
            <person name="Ware D.H."/>
            <person name="Buckler E.S."/>
            <person name="Lai J."/>
        </authorList>
    </citation>
    <scope>NUCLEOTIDE SEQUENCE [LARGE SCALE GENOMIC DNA]</scope>
    <source>
        <tissue evidence="1">Seedling</tissue>
    </source>
</reference>
<gene>
    <name evidence="1" type="ORF">Zm00014a_016403</name>
</gene>
<proteinExistence type="predicted"/>
<dbReference type="EMBL" id="NCVQ01000008">
    <property type="protein sequence ID" value="PWZ15578.1"/>
    <property type="molecule type" value="Genomic_DNA"/>
</dbReference>